<organism evidence="2 3">
    <name type="scientific">Loxostege sticticalis</name>
    <name type="common">Beet webworm moth</name>
    <dbReference type="NCBI Taxonomy" id="481309"/>
    <lineage>
        <taxon>Eukaryota</taxon>
        <taxon>Metazoa</taxon>
        <taxon>Ecdysozoa</taxon>
        <taxon>Arthropoda</taxon>
        <taxon>Hexapoda</taxon>
        <taxon>Insecta</taxon>
        <taxon>Pterygota</taxon>
        <taxon>Neoptera</taxon>
        <taxon>Endopterygota</taxon>
        <taxon>Lepidoptera</taxon>
        <taxon>Glossata</taxon>
        <taxon>Ditrysia</taxon>
        <taxon>Pyraloidea</taxon>
        <taxon>Crambidae</taxon>
        <taxon>Pyraustinae</taxon>
        <taxon>Loxostege</taxon>
    </lineage>
</organism>
<sequence>HLKASPTTRTDPRPGIVLDDTDFKPHGSRLRPSEVAVITAPETRLPGYGEIFDVTLTAIQGPGEKGAT</sequence>
<feature type="non-terminal residue" evidence="2">
    <location>
        <position position="68"/>
    </location>
</feature>
<gene>
    <name evidence="2" type="ORF">ABMA28_017301</name>
</gene>
<feature type="non-terminal residue" evidence="2">
    <location>
        <position position="1"/>
    </location>
</feature>
<reference evidence="2 3" key="1">
    <citation type="submission" date="2024-06" db="EMBL/GenBank/DDBJ databases">
        <title>A chromosome-level genome assembly of beet webworm, Loxostege sticticalis.</title>
        <authorList>
            <person name="Zhang Y."/>
        </authorList>
    </citation>
    <scope>NUCLEOTIDE SEQUENCE [LARGE SCALE GENOMIC DNA]</scope>
    <source>
        <strain evidence="2">AQ028</strain>
        <tissue evidence="2">Male pupae</tissue>
    </source>
</reference>
<accession>A0ABD0S1W1</accession>
<dbReference type="Proteomes" id="UP001549921">
    <property type="component" value="Unassembled WGS sequence"/>
</dbReference>
<dbReference type="EMBL" id="JBEDNZ010000054">
    <property type="protein sequence ID" value="KAL0803232.1"/>
    <property type="molecule type" value="Genomic_DNA"/>
</dbReference>
<evidence type="ECO:0000313" key="3">
    <source>
        <dbReference type="Proteomes" id="UP001549921"/>
    </source>
</evidence>
<feature type="region of interest" description="Disordered" evidence="1">
    <location>
        <begin position="1"/>
        <end position="28"/>
    </location>
</feature>
<name>A0ABD0S1W1_LOXSC</name>
<comment type="caution">
    <text evidence="2">The sequence shown here is derived from an EMBL/GenBank/DDBJ whole genome shotgun (WGS) entry which is preliminary data.</text>
</comment>
<protein>
    <submittedName>
        <fullName evidence="2">Uncharacterized protein</fullName>
    </submittedName>
</protein>
<dbReference type="AlphaFoldDB" id="A0ABD0S1W1"/>
<evidence type="ECO:0000256" key="1">
    <source>
        <dbReference type="SAM" id="MobiDB-lite"/>
    </source>
</evidence>
<proteinExistence type="predicted"/>
<evidence type="ECO:0000313" key="2">
    <source>
        <dbReference type="EMBL" id="KAL0803232.1"/>
    </source>
</evidence>